<dbReference type="OrthoDB" id="2448405at2759"/>
<gene>
    <name evidence="1" type="ORF">H310_09510</name>
</gene>
<accession>A0A024TUE2</accession>
<evidence type="ECO:0000313" key="1">
    <source>
        <dbReference type="EMBL" id="ETV97614.1"/>
    </source>
</evidence>
<dbReference type="RefSeq" id="XP_008873823.1">
    <property type="nucleotide sequence ID" value="XM_008875601.1"/>
</dbReference>
<dbReference type="GeneID" id="20086560"/>
<dbReference type="VEuPathDB" id="FungiDB:H310_09510"/>
<protein>
    <submittedName>
        <fullName evidence="1">Uncharacterized protein</fullName>
    </submittedName>
</protein>
<dbReference type="EMBL" id="KI913972">
    <property type="protein sequence ID" value="ETV97614.1"/>
    <property type="molecule type" value="Genomic_DNA"/>
</dbReference>
<name>A0A024TUE2_9STRA</name>
<organism evidence="1">
    <name type="scientific">Aphanomyces invadans</name>
    <dbReference type="NCBI Taxonomy" id="157072"/>
    <lineage>
        <taxon>Eukaryota</taxon>
        <taxon>Sar</taxon>
        <taxon>Stramenopiles</taxon>
        <taxon>Oomycota</taxon>
        <taxon>Saprolegniomycetes</taxon>
        <taxon>Saprolegniales</taxon>
        <taxon>Verrucalvaceae</taxon>
        <taxon>Aphanomyces</taxon>
    </lineage>
</organism>
<proteinExistence type="predicted"/>
<reference evidence="1" key="1">
    <citation type="submission" date="2013-12" db="EMBL/GenBank/DDBJ databases">
        <title>The Genome Sequence of Aphanomyces invadans NJM9701.</title>
        <authorList>
            <consortium name="The Broad Institute Genomics Platform"/>
            <person name="Russ C."/>
            <person name="Tyler B."/>
            <person name="van West P."/>
            <person name="Dieguez-Uribeondo J."/>
            <person name="Young S.K."/>
            <person name="Zeng Q."/>
            <person name="Gargeya S."/>
            <person name="Fitzgerald M."/>
            <person name="Abouelleil A."/>
            <person name="Alvarado L."/>
            <person name="Chapman S.B."/>
            <person name="Gainer-Dewar J."/>
            <person name="Goldberg J."/>
            <person name="Griggs A."/>
            <person name="Gujja S."/>
            <person name="Hansen M."/>
            <person name="Howarth C."/>
            <person name="Imamovic A."/>
            <person name="Ireland A."/>
            <person name="Larimer J."/>
            <person name="McCowan C."/>
            <person name="Murphy C."/>
            <person name="Pearson M."/>
            <person name="Poon T.W."/>
            <person name="Priest M."/>
            <person name="Roberts A."/>
            <person name="Saif S."/>
            <person name="Shea T."/>
            <person name="Sykes S."/>
            <person name="Wortman J."/>
            <person name="Nusbaum C."/>
            <person name="Birren B."/>
        </authorList>
    </citation>
    <scope>NUCLEOTIDE SEQUENCE [LARGE SCALE GENOMIC DNA]</scope>
    <source>
        <strain evidence="1">NJM9701</strain>
    </source>
</reference>
<sequence length="69" mass="7774">MLCLSVCITKRIQRRHAASSAPHKGDFTFTYERPLAATTTFDVPIKLDEPTTVNWAVGFSAFSNYHDIQ</sequence>
<dbReference type="AlphaFoldDB" id="A0A024TUE2"/>